<dbReference type="RefSeq" id="WP_204729800.1">
    <property type="nucleotide sequence ID" value="NZ_JAFBDK010000010.1"/>
</dbReference>
<name>A0ABW5ZL29_9BACL</name>
<accession>A0ABW5ZL29</accession>
<dbReference type="Proteomes" id="UP001597561">
    <property type="component" value="Unassembled WGS sequence"/>
</dbReference>
<dbReference type="EMBL" id="JBHUPG010000023">
    <property type="protein sequence ID" value="MFD2912786.1"/>
    <property type="molecule type" value="Genomic_DNA"/>
</dbReference>
<organism evidence="1 2">
    <name type="scientific">Jeotgalibacillus terrae</name>
    <dbReference type="NCBI Taxonomy" id="587735"/>
    <lineage>
        <taxon>Bacteria</taxon>
        <taxon>Bacillati</taxon>
        <taxon>Bacillota</taxon>
        <taxon>Bacilli</taxon>
        <taxon>Bacillales</taxon>
        <taxon>Caryophanaceae</taxon>
        <taxon>Jeotgalibacillus</taxon>
    </lineage>
</organism>
<keyword evidence="2" id="KW-1185">Reference proteome</keyword>
<evidence type="ECO:0000313" key="1">
    <source>
        <dbReference type="EMBL" id="MFD2912786.1"/>
    </source>
</evidence>
<sequence length="168" mass="19334">MKTNFDFLKKVKGMNVSAIYGDLLHTYKDGDKISVIASPGVLCFMKKHADRDEKFWLIKWEELYSGNDALIVKEQDTPAPLNYKETESGQQKYIVSSASFTTFRSEIKNVWGYGFTEEGEVWLGDIILELEDSFIHIAASPAIEYKVLDEFPDTRRLYDELLVTTKEE</sequence>
<gene>
    <name evidence="1" type="ORF">ACFS5P_12935</name>
</gene>
<proteinExistence type="predicted"/>
<evidence type="ECO:0000313" key="2">
    <source>
        <dbReference type="Proteomes" id="UP001597561"/>
    </source>
</evidence>
<protein>
    <recommendedName>
        <fullName evidence="3">DUF4178 domain-containing protein</fullName>
    </recommendedName>
</protein>
<evidence type="ECO:0008006" key="3">
    <source>
        <dbReference type="Google" id="ProtNLM"/>
    </source>
</evidence>
<reference evidence="2" key="1">
    <citation type="journal article" date="2019" name="Int. J. Syst. Evol. Microbiol.">
        <title>The Global Catalogue of Microorganisms (GCM) 10K type strain sequencing project: providing services to taxonomists for standard genome sequencing and annotation.</title>
        <authorList>
            <consortium name="The Broad Institute Genomics Platform"/>
            <consortium name="The Broad Institute Genome Sequencing Center for Infectious Disease"/>
            <person name="Wu L."/>
            <person name="Ma J."/>
        </authorList>
    </citation>
    <scope>NUCLEOTIDE SEQUENCE [LARGE SCALE GENOMIC DNA]</scope>
    <source>
        <strain evidence="2">KCTC 13528</strain>
    </source>
</reference>
<comment type="caution">
    <text evidence="1">The sequence shown here is derived from an EMBL/GenBank/DDBJ whole genome shotgun (WGS) entry which is preliminary data.</text>
</comment>